<dbReference type="AlphaFoldDB" id="A0A8S0YTC3"/>
<dbReference type="InterPro" id="IPR057191">
    <property type="entry name" value="DUF7869"/>
</dbReference>
<dbReference type="Pfam" id="PF25273">
    <property type="entry name" value="DUF7869"/>
    <property type="match status" value="1"/>
</dbReference>
<evidence type="ECO:0000256" key="1">
    <source>
        <dbReference type="SAM" id="MobiDB-lite"/>
    </source>
</evidence>
<evidence type="ECO:0000259" key="2">
    <source>
        <dbReference type="Pfam" id="PF25273"/>
    </source>
</evidence>
<dbReference type="EMBL" id="CADEBC010000088">
    <property type="protein sequence ID" value="CAB3222557.1"/>
    <property type="molecule type" value="Genomic_DNA"/>
</dbReference>
<keyword evidence="4" id="KW-1185">Reference proteome</keyword>
<organism evidence="3 4">
    <name type="scientific">Arctia plantaginis</name>
    <name type="common">Wood tiger moth</name>
    <name type="synonym">Phalaena plantaginis</name>
    <dbReference type="NCBI Taxonomy" id="874455"/>
    <lineage>
        <taxon>Eukaryota</taxon>
        <taxon>Metazoa</taxon>
        <taxon>Ecdysozoa</taxon>
        <taxon>Arthropoda</taxon>
        <taxon>Hexapoda</taxon>
        <taxon>Insecta</taxon>
        <taxon>Pterygota</taxon>
        <taxon>Neoptera</taxon>
        <taxon>Endopterygota</taxon>
        <taxon>Lepidoptera</taxon>
        <taxon>Glossata</taxon>
        <taxon>Ditrysia</taxon>
        <taxon>Noctuoidea</taxon>
        <taxon>Erebidae</taxon>
        <taxon>Arctiinae</taxon>
        <taxon>Arctia</taxon>
    </lineage>
</organism>
<reference evidence="3 4" key="1">
    <citation type="submission" date="2020-04" db="EMBL/GenBank/DDBJ databases">
        <authorList>
            <person name="Wallbank WR R."/>
            <person name="Pardo Diaz C."/>
            <person name="Kozak K."/>
            <person name="Martin S."/>
            <person name="Jiggins C."/>
            <person name="Moest M."/>
            <person name="Warren A I."/>
            <person name="Byers J.R.P. K."/>
            <person name="Montejo-Kovacevich G."/>
            <person name="Yen C E."/>
        </authorList>
    </citation>
    <scope>NUCLEOTIDE SEQUENCE [LARGE SCALE GENOMIC DNA]</scope>
</reference>
<protein>
    <recommendedName>
        <fullName evidence="2">DUF7869 domain-containing protein</fullName>
    </recommendedName>
</protein>
<gene>
    <name evidence="3" type="ORF">APLA_LOCUS1160</name>
</gene>
<dbReference type="PANTHER" id="PTHR34415:SF1">
    <property type="entry name" value="INTEGRASE CATALYTIC DOMAIN-CONTAINING PROTEIN"/>
    <property type="match status" value="1"/>
</dbReference>
<dbReference type="PANTHER" id="PTHR34415">
    <property type="entry name" value="INTEGRASE CATALYTIC DOMAIN-CONTAINING PROTEIN"/>
    <property type="match status" value="1"/>
</dbReference>
<name>A0A8S0YTC3_ARCPL</name>
<sequence length="163" mass="18405">MDCYPIPVDNNSSRKRQAEPAKWKRNLAKRQRPGGILSEKCLLIHTFTIVAGSSKSKLLPENISAYCWTEESYPKAANEIASAVYHKLKNTDLSTITKVRVMADGCAGQNKNTIMLAMLSKWLTEAPQNIKEIEFIFPVVGHSYIPPDRVFAQIKKKHENMKS</sequence>
<comment type="caution">
    <text evidence="3">The sequence shown here is derived from an EMBL/GenBank/DDBJ whole genome shotgun (WGS) entry which is preliminary data.</text>
</comment>
<proteinExistence type="predicted"/>
<evidence type="ECO:0000313" key="4">
    <source>
        <dbReference type="Proteomes" id="UP000494106"/>
    </source>
</evidence>
<dbReference type="Proteomes" id="UP000494106">
    <property type="component" value="Unassembled WGS sequence"/>
</dbReference>
<accession>A0A8S0YTC3</accession>
<dbReference type="OrthoDB" id="6779410at2759"/>
<feature type="region of interest" description="Disordered" evidence="1">
    <location>
        <begin position="1"/>
        <end position="27"/>
    </location>
</feature>
<evidence type="ECO:0000313" key="3">
    <source>
        <dbReference type="EMBL" id="CAB3222557.1"/>
    </source>
</evidence>
<feature type="domain" description="DUF7869" evidence="2">
    <location>
        <begin position="65"/>
        <end position="159"/>
    </location>
</feature>